<dbReference type="EC" id="1.1.1.67" evidence="3"/>
<dbReference type="InterPro" id="IPR036291">
    <property type="entry name" value="NAD(P)-bd_dom_sf"/>
</dbReference>
<dbReference type="InterPro" id="IPR000669">
    <property type="entry name" value="Mannitol_DH"/>
</dbReference>
<dbReference type="eggNOG" id="ENOG502QT30">
    <property type="taxonomic scope" value="Eukaryota"/>
</dbReference>
<comment type="catalytic activity">
    <reaction evidence="4">
        <text>D-mannitol + NAD(+) = D-fructose + NADH + H(+)</text>
        <dbReference type="Rhea" id="RHEA:12084"/>
        <dbReference type="ChEBI" id="CHEBI:15378"/>
        <dbReference type="ChEBI" id="CHEBI:16899"/>
        <dbReference type="ChEBI" id="CHEBI:37721"/>
        <dbReference type="ChEBI" id="CHEBI:57540"/>
        <dbReference type="ChEBI" id="CHEBI:57945"/>
        <dbReference type="EC" id="1.1.1.67"/>
    </reaction>
</comment>
<evidence type="ECO:0000313" key="7">
    <source>
        <dbReference type="EMBL" id="CBJ29121.1"/>
    </source>
</evidence>
<sequence length="666" mass="73797">MSDFIDGLNLITSAKIHELYAKQDTEDPLVLRKKAADFRKGYGNWRSKKSKGARGETGYLLDKEKLHATDVHHTDIVMDAVPLTRVNSTEQLKQPDTPGRGLSRRGSLFRCNSIIDGNELDDGKEKENWLKFYVNPYSGMAEAELTEPVALNQGNLEKVIPASVVKPKYQRPGDGRFIDHYMCHMGVGGFHRSHQAVYTDDLLNLAASLEAENGAPTDVKKWGIVGIGLMPWDSKMYNILKEQDHLYTLLSRGHTGSEARVVGSIVDFMFAPENHQAVIDKLSDAETRIVSLTVTEKGYCQDVNGDLDRTNALVKSDLDGDLAKPSSAIGMIVAALRQRRNNGTPSFTVLSCDNLPENGDKIKHVVLQMAGYVSPELREWVEANTTFPNTMVDRITPMTEAEHIELVARDYMVKDSWPVIAEDFSQWVIEDNFCDGMPAWDKVGGLVVKDVKPYEFMKLRLLNGGHSCLSYISVLCGYSYVDDAMADPQISGFISAFFQEIAPTLLPVPGVDTKTYQAKLVERFGNPYIKDKLTRLAEDGSKKMPNTLKEAVMELREKGLSTKVIALANAAWIRYMTGKGPIWGDVIIQGIKDPLAAELQDLAEEAINGVDTGAEPKPEKYIELVFGQEIVELEGFVEEIKDCLKSIVNKGAPVTLEEVMASVTAA</sequence>
<dbReference type="AlphaFoldDB" id="D7FJL9"/>
<proteinExistence type="inferred from homology"/>
<dbReference type="STRING" id="2880.D7FJL9"/>
<evidence type="ECO:0000256" key="2">
    <source>
        <dbReference type="ARBA" id="ARBA00023002"/>
    </source>
</evidence>
<dbReference type="Pfam" id="PF01232">
    <property type="entry name" value="Mannitol_dh"/>
    <property type="match status" value="1"/>
</dbReference>
<evidence type="ECO:0000313" key="8">
    <source>
        <dbReference type="Proteomes" id="UP000002630"/>
    </source>
</evidence>
<comment type="similarity">
    <text evidence="1">Belongs to the mannitol dehydrogenase family.</text>
</comment>
<dbReference type="InterPro" id="IPR013328">
    <property type="entry name" value="6PGD_dom2"/>
</dbReference>
<dbReference type="PRINTS" id="PR00084">
    <property type="entry name" value="MTLDHDRGNASE"/>
</dbReference>
<dbReference type="EMBL" id="FN649760">
    <property type="protein sequence ID" value="CBJ29121.1"/>
    <property type="molecule type" value="Genomic_DNA"/>
</dbReference>
<dbReference type="OrthoDB" id="418169at2759"/>
<evidence type="ECO:0000259" key="5">
    <source>
        <dbReference type="Pfam" id="PF01232"/>
    </source>
</evidence>
<dbReference type="Gene3D" id="3.40.50.720">
    <property type="entry name" value="NAD(P)-binding Rossmann-like Domain"/>
    <property type="match status" value="1"/>
</dbReference>
<feature type="domain" description="Mannitol dehydrogenase C-terminal" evidence="6">
    <location>
        <begin position="450"/>
        <end position="647"/>
    </location>
</feature>
<organism evidence="7 8">
    <name type="scientific">Ectocarpus siliculosus</name>
    <name type="common">Brown alga</name>
    <name type="synonym">Conferva siliculosa</name>
    <dbReference type="NCBI Taxonomy" id="2880"/>
    <lineage>
        <taxon>Eukaryota</taxon>
        <taxon>Sar</taxon>
        <taxon>Stramenopiles</taxon>
        <taxon>Ochrophyta</taxon>
        <taxon>PX clade</taxon>
        <taxon>Phaeophyceae</taxon>
        <taxon>Ectocarpales</taxon>
        <taxon>Ectocarpaceae</taxon>
        <taxon>Ectocarpus</taxon>
    </lineage>
</organism>
<reference evidence="7 8" key="1">
    <citation type="journal article" date="2010" name="Nature">
        <title>The Ectocarpus genome and the independent evolution of multicellularity in brown algae.</title>
        <authorList>
            <person name="Cock J.M."/>
            <person name="Sterck L."/>
            <person name="Rouze P."/>
            <person name="Scornet D."/>
            <person name="Allen A.E."/>
            <person name="Amoutzias G."/>
            <person name="Anthouard V."/>
            <person name="Artiguenave F."/>
            <person name="Aury J.M."/>
            <person name="Badger J.H."/>
            <person name="Beszteri B."/>
            <person name="Billiau K."/>
            <person name="Bonnet E."/>
            <person name="Bothwell J.H."/>
            <person name="Bowler C."/>
            <person name="Boyen C."/>
            <person name="Brownlee C."/>
            <person name="Carrano C.J."/>
            <person name="Charrier B."/>
            <person name="Cho G.Y."/>
            <person name="Coelho S.M."/>
            <person name="Collen J."/>
            <person name="Corre E."/>
            <person name="Da Silva C."/>
            <person name="Delage L."/>
            <person name="Delaroque N."/>
            <person name="Dittami S.M."/>
            <person name="Doulbeau S."/>
            <person name="Elias M."/>
            <person name="Farnham G."/>
            <person name="Gachon C.M."/>
            <person name="Gschloessl B."/>
            <person name="Heesch S."/>
            <person name="Jabbari K."/>
            <person name="Jubin C."/>
            <person name="Kawai H."/>
            <person name="Kimura K."/>
            <person name="Kloareg B."/>
            <person name="Kupper F.C."/>
            <person name="Lang D."/>
            <person name="Le Bail A."/>
            <person name="Leblanc C."/>
            <person name="Lerouge P."/>
            <person name="Lohr M."/>
            <person name="Lopez P.J."/>
            <person name="Martens C."/>
            <person name="Maumus F."/>
            <person name="Michel G."/>
            <person name="Miranda-Saavedra D."/>
            <person name="Morales J."/>
            <person name="Moreau H."/>
            <person name="Motomura T."/>
            <person name="Nagasato C."/>
            <person name="Napoli C.A."/>
            <person name="Nelson D.R."/>
            <person name="Nyvall-Collen P."/>
            <person name="Peters A.F."/>
            <person name="Pommier C."/>
            <person name="Potin P."/>
            <person name="Poulain J."/>
            <person name="Quesneville H."/>
            <person name="Read B."/>
            <person name="Rensing S.A."/>
            <person name="Ritter A."/>
            <person name="Rousvoal S."/>
            <person name="Samanta M."/>
            <person name="Samson G."/>
            <person name="Schroeder D.C."/>
            <person name="Segurens B."/>
            <person name="Strittmatter M."/>
            <person name="Tonon T."/>
            <person name="Tregear J.W."/>
            <person name="Valentin K."/>
            <person name="von Dassow P."/>
            <person name="Yamagishi T."/>
            <person name="Van de Peer Y."/>
            <person name="Wincker P."/>
        </authorList>
    </citation>
    <scope>NUCLEOTIDE SEQUENCE [LARGE SCALE GENOMIC DNA]</scope>
    <source>
        <strain evidence="8">Ec32 / CCAP1310/4</strain>
    </source>
</reference>
<dbReference type="InterPro" id="IPR008927">
    <property type="entry name" value="6-PGluconate_DH-like_C_sf"/>
</dbReference>
<keyword evidence="8" id="KW-1185">Reference proteome</keyword>
<evidence type="ECO:0000256" key="1">
    <source>
        <dbReference type="ARBA" id="ARBA00006541"/>
    </source>
</evidence>
<dbReference type="Gene3D" id="1.10.1040.10">
    <property type="entry name" value="N-(1-d-carboxylethyl)-l-norvaline Dehydrogenase, domain 2"/>
    <property type="match status" value="1"/>
</dbReference>
<evidence type="ECO:0000256" key="3">
    <source>
        <dbReference type="ARBA" id="ARBA00038970"/>
    </source>
</evidence>
<dbReference type="InterPro" id="IPR050988">
    <property type="entry name" value="Mannitol_DH/Oxidoreductase"/>
</dbReference>
<gene>
    <name evidence="7" type="ORF">Esi_0135_0010</name>
</gene>
<dbReference type="PANTHER" id="PTHR43362:SF1">
    <property type="entry name" value="MANNITOL DEHYDROGENASE 2-RELATED"/>
    <property type="match status" value="1"/>
</dbReference>
<name>D7FJL9_ECTSI</name>
<accession>D7FJL9</accession>
<keyword evidence="2" id="KW-0560">Oxidoreductase</keyword>
<dbReference type="InParanoid" id="D7FJL9"/>
<protein>
    <recommendedName>
        <fullName evidence="3">mannitol 2-dehydrogenase</fullName>
        <ecNumber evidence="3">1.1.1.67</ecNumber>
    </recommendedName>
</protein>
<dbReference type="GO" id="GO:0050086">
    <property type="term" value="F:mannitol 2-dehydrogenase activity"/>
    <property type="evidence" value="ECO:0007669"/>
    <property type="project" value="UniProtKB-EC"/>
</dbReference>
<dbReference type="SUPFAM" id="SSF51735">
    <property type="entry name" value="NAD(P)-binding Rossmann-fold domains"/>
    <property type="match status" value="1"/>
</dbReference>
<dbReference type="Pfam" id="PF08125">
    <property type="entry name" value="Mannitol_dh_C"/>
    <property type="match status" value="1"/>
</dbReference>
<feature type="domain" description="Mannitol dehydrogenase N-terminal" evidence="5">
    <location>
        <begin position="183"/>
        <end position="442"/>
    </location>
</feature>
<dbReference type="InterPro" id="IPR013131">
    <property type="entry name" value="Mannitol_DH_N"/>
</dbReference>
<evidence type="ECO:0000256" key="4">
    <source>
        <dbReference type="ARBA" id="ARBA00047733"/>
    </source>
</evidence>
<evidence type="ECO:0000259" key="6">
    <source>
        <dbReference type="Pfam" id="PF08125"/>
    </source>
</evidence>
<dbReference type="PANTHER" id="PTHR43362">
    <property type="entry name" value="MANNITOL DEHYDROGENASE DSF1-RELATED"/>
    <property type="match status" value="1"/>
</dbReference>
<dbReference type="Proteomes" id="UP000002630">
    <property type="component" value="Unassembled WGS sequence"/>
</dbReference>
<dbReference type="InterPro" id="IPR013118">
    <property type="entry name" value="Mannitol_DH_C"/>
</dbReference>
<dbReference type="SUPFAM" id="SSF48179">
    <property type="entry name" value="6-phosphogluconate dehydrogenase C-terminal domain-like"/>
    <property type="match status" value="1"/>
</dbReference>